<evidence type="ECO:0000313" key="2">
    <source>
        <dbReference type="Proteomes" id="UP001519460"/>
    </source>
</evidence>
<keyword evidence="2" id="KW-1185">Reference proteome</keyword>
<comment type="caution">
    <text evidence="1">The sequence shown here is derived from an EMBL/GenBank/DDBJ whole genome shotgun (WGS) entry which is preliminary data.</text>
</comment>
<evidence type="ECO:0000313" key="1">
    <source>
        <dbReference type="EMBL" id="KAK7479745.1"/>
    </source>
</evidence>
<dbReference type="AlphaFoldDB" id="A0ABD0JYG1"/>
<reference evidence="1 2" key="1">
    <citation type="journal article" date="2023" name="Sci. Data">
        <title>Genome assembly of the Korean intertidal mud-creeper Batillaria attramentaria.</title>
        <authorList>
            <person name="Patra A.K."/>
            <person name="Ho P.T."/>
            <person name="Jun S."/>
            <person name="Lee S.J."/>
            <person name="Kim Y."/>
            <person name="Won Y.J."/>
        </authorList>
    </citation>
    <scope>NUCLEOTIDE SEQUENCE [LARGE SCALE GENOMIC DNA]</scope>
    <source>
        <strain evidence="1">Wonlab-2016</strain>
    </source>
</reference>
<name>A0ABD0JYG1_9CAEN</name>
<protein>
    <submittedName>
        <fullName evidence="1">Uncharacterized protein</fullName>
    </submittedName>
</protein>
<organism evidence="1 2">
    <name type="scientific">Batillaria attramentaria</name>
    <dbReference type="NCBI Taxonomy" id="370345"/>
    <lineage>
        <taxon>Eukaryota</taxon>
        <taxon>Metazoa</taxon>
        <taxon>Spiralia</taxon>
        <taxon>Lophotrochozoa</taxon>
        <taxon>Mollusca</taxon>
        <taxon>Gastropoda</taxon>
        <taxon>Caenogastropoda</taxon>
        <taxon>Sorbeoconcha</taxon>
        <taxon>Cerithioidea</taxon>
        <taxon>Batillariidae</taxon>
        <taxon>Batillaria</taxon>
    </lineage>
</organism>
<dbReference type="EMBL" id="JACVVK020000296">
    <property type="protein sequence ID" value="KAK7479745.1"/>
    <property type="molecule type" value="Genomic_DNA"/>
</dbReference>
<sequence>IVFRTASEQLGVTRRDVPRQRLSATAHSVGLPWTSGTLEACHWPTTALLCLITTALPAPAGRGRVKIRGGAGDANTCWRSTNPYRRTTHQVVQFISSIAHSYIADQLLRGCNCLPHCMDYVGLKTEHLPN</sequence>
<dbReference type="Proteomes" id="UP001519460">
    <property type="component" value="Unassembled WGS sequence"/>
</dbReference>
<accession>A0ABD0JYG1</accession>
<feature type="non-terminal residue" evidence="1">
    <location>
        <position position="1"/>
    </location>
</feature>
<proteinExistence type="predicted"/>
<gene>
    <name evidence="1" type="ORF">BaRGS_00029021</name>
</gene>